<keyword evidence="1" id="KW-1133">Transmembrane helix</keyword>
<gene>
    <name evidence="2" type="ORF">CBM15_12335</name>
</gene>
<name>A0ABX3ZG38_9BACL</name>
<protein>
    <recommendedName>
        <fullName evidence="4">Cytochrome C biogenesis protein CcmE</fullName>
    </recommendedName>
</protein>
<comment type="caution">
    <text evidence="2">The sequence shown here is derived from an EMBL/GenBank/DDBJ whole genome shotgun (WGS) entry which is preliminary data.</text>
</comment>
<feature type="transmembrane region" description="Helical" evidence="1">
    <location>
        <begin position="332"/>
        <end position="356"/>
    </location>
</feature>
<evidence type="ECO:0000313" key="2">
    <source>
        <dbReference type="EMBL" id="OUZ38535.1"/>
    </source>
</evidence>
<feature type="transmembrane region" description="Helical" evidence="1">
    <location>
        <begin position="6"/>
        <end position="36"/>
    </location>
</feature>
<keyword evidence="1" id="KW-0472">Membrane</keyword>
<keyword evidence="1" id="KW-0812">Transmembrane</keyword>
<reference evidence="2 3" key="1">
    <citation type="journal article" date="2017" name="Int. J. Syst. Evol. Microbiol.">
        <title>Solibacillus kalamii sp. nov., isolated from a high-efficiency particulate arrestance filter system used in the International Space Station.</title>
        <authorList>
            <person name="Checinska Sielaff A."/>
            <person name="Kumar R.M."/>
            <person name="Pal D."/>
            <person name="Mayilraj S."/>
            <person name="Venkateswaran K."/>
        </authorList>
    </citation>
    <scope>NUCLEOTIDE SEQUENCE [LARGE SCALE GENOMIC DNA]</scope>
    <source>
        <strain evidence="2 3">ISSFR-015</strain>
    </source>
</reference>
<feature type="transmembrane region" description="Helical" evidence="1">
    <location>
        <begin position="377"/>
        <end position="399"/>
    </location>
</feature>
<feature type="transmembrane region" description="Helical" evidence="1">
    <location>
        <begin position="182"/>
        <end position="203"/>
    </location>
</feature>
<evidence type="ECO:0000256" key="1">
    <source>
        <dbReference type="SAM" id="Phobius"/>
    </source>
</evidence>
<feature type="transmembrane region" description="Helical" evidence="1">
    <location>
        <begin position="103"/>
        <end position="129"/>
    </location>
</feature>
<organism evidence="2 3">
    <name type="scientific">Solibacillus kalamii</name>
    <dbReference type="NCBI Taxonomy" id="1748298"/>
    <lineage>
        <taxon>Bacteria</taxon>
        <taxon>Bacillati</taxon>
        <taxon>Bacillota</taxon>
        <taxon>Bacilli</taxon>
        <taxon>Bacillales</taxon>
        <taxon>Caryophanaceae</taxon>
        <taxon>Solibacillus</taxon>
    </lineage>
</organism>
<feature type="transmembrane region" description="Helical" evidence="1">
    <location>
        <begin position="141"/>
        <end position="162"/>
    </location>
</feature>
<evidence type="ECO:0008006" key="4">
    <source>
        <dbReference type="Google" id="ProtNLM"/>
    </source>
</evidence>
<feature type="transmembrane region" description="Helical" evidence="1">
    <location>
        <begin position="260"/>
        <end position="277"/>
    </location>
</feature>
<dbReference type="Proteomes" id="UP000196594">
    <property type="component" value="Unassembled WGS sequence"/>
</dbReference>
<feature type="transmembrane region" description="Helical" evidence="1">
    <location>
        <begin position="298"/>
        <end position="320"/>
    </location>
</feature>
<dbReference type="EMBL" id="NHNT01000008">
    <property type="protein sequence ID" value="OUZ38535.1"/>
    <property type="molecule type" value="Genomic_DNA"/>
</dbReference>
<dbReference type="PANTHER" id="PTHR30354:SF7">
    <property type="entry name" value="BLL7963 PROTEIN"/>
    <property type="match status" value="1"/>
</dbReference>
<proteinExistence type="predicted"/>
<accession>A0ABX3ZG38</accession>
<dbReference type="Pfam" id="PF02447">
    <property type="entry name" value="GntP_permease"/>
    <property type="match status" value="1"/>
</dbReference>
<dbReference type="InterPro" id="IPR003474">
    <property type="entry name" value="Glcn_transporter"/>
</dbReference>
<dbReference type="RefSeq" id="WP_087617764.1">
    <property type="nucleotide sequence ID" value="NZ_JAFBEY010000006.1"/>
</dbReference>
<feature type="transmembrane region" description="Helical" evidence="1">
    <location>
        <begin position="235"/>
        <end position="254"/>
    </location>
</feature>
<dbReference type="PANTHER" id="PTHR30354">
    <property type="entry name" value="GNT FAMILY GLUCONATE TRANSPORTER"/>
    <property type="match status" value="1"/>
</dbReference>
<feature type="transmembrane region" description="Helical" evidence="1">
    <location>
        <begin position="411"/>
        <end position="434"/>
    </location>
</feature>
<evidence type="ECO:0000313" key="3">
    <source>
        <dbReference type="Proteomes" id="UP000196594"/>
    </source>
</evidence>
<keyword evidence="3" id="KW-1185">Reference proteome</keyword>
<sequence length="435" mass="45853">MGTLGIIVAIIFIIFLAMKGYSIVFIAPIASIIVIVTNGMDFFPSLIGSEASFMTGLTGFIVNFFAIFLLGSILAQYIEKSGAAQAIAQKVLSITGTDKPFPVLIAIFLISSILTFGGISLFVVLFVVIPLAKPLFKQLNIAWNLIVIPVFLGIGTFTMTMLPGTPSIQNVVPTNYLGTTVTAAPLMGIVATLIAITAGIFYMRYALNKSLAKNEKFEAEEDAQELALKENVPSFFLSILPILILIIIIFVGSAMKVQNIVLIGLGAGVIVSAIVFHRFMPSHKQAVSLGANGAITPIFFTAASVGFGVVITLAPGFGAISDFILNIPGNPLISLTIASSALGAITGSASGGLGITMEAFANPYLEMSVNPDAMHRMSAISSAVFTGLPHAGAILSTFALTKLTHEKAFKYSFITMTVPNLLALIAALLIGIFLY</sequence>
<feature type="transmembrane region" description="Helical" evidence="1">
    <location>
        <begin position="57"/>
        <end position="78"/>
    </location>
</feature>